<evidence type="ECO:0000313" key="2">
    <source>
        <dbReference type="EMBL" id="WNM56624.1"/>
    </source>
</evidence>
<keyword evidence="3" id="KW-1185">Reference proteome</keyword>
<dbReference type="Proteomes" id="UP001302719">
    <property type="component" value="Chromosome"/>
</dbReference>
<feature type="transmembrane region" description="Helical" evidence="1">
    <location>
        <begin position="58"/>
        <end position="79"/>
    </location>
</feature>
<feature type="transmembrane region" description="Helical" evidence="1">
    <location>
        <begin position="7"/>
        <end position="23"/>
    </location>
</feature>
<dbReference type="KEGG" id="nall:PP769_11615"/>
<sequence>MKLQVEYGLLVWYLGFFVFMGLAPNDPQSWAFANILPLLFVGGLTMTHRRWPFSMASYILLTVFLTLHTIGSHYTYAQVPFGLWLEEFFELPRNHFDRIVHFCFGLLFALPLHELFSRISGMAAWLRSGMVLITLVGLGGVWEILESWVTRIAHPELGLAYLGAQGDIWDPQKDMAATLYGALASLVILVGARKITGTRFAMTRERPVELPHAIDHCDKRQ</sequence>
<feature type="transmembrane region" description="Helical" evidence="1">
    <location>
        <begin position="29"/>
        <end position="46"/>
    </location>
</feature>
<protein>
    <submittedName>
        <fullName evidence="2">DUF2238 domain-containing protein</fullName>
    </submittedName>
</protein>
<dbReference type="EMBL" id="CP116967">
    <property type="protein sequence ID" value="WNM56624.1"/>
    <property type="molecule type" value="Genomic_DNA"/>
</dbReference>
<keyword evidence="1" id="KW-0812">Transmembrane</keyword>
<dbReference type="Pfam" id="PF09997">
    <property type="entry name" value="DUF2238"/>
    <property type="match status" value="1"/>
</dbReference>
<feature type="transmembrane region" description="Helical" evidence="1">
    <location>
        <begin position="99"/>
        <end position="117"/>
    </location>
</feature>
<keyword evidence="1" id="KW-0472">Membrane</keyword>
<dbReference type="AlphaFoldDB" id="A0AA96JXE2"/>
<name>A0AA96JXE2_9BACT</name>
<dbReference type="InterPro" id="IPR014509">
    <property type="entry name" value="YjdF-like"/>
</dbReference>
<dbReference type="PIRSF" id="PIRSF020606">
    <property type="entry name" value="UCP020606"/>
    <property type="match status" value="1"/>
</dbReference>
<accession>A0AA96JXE2</accession>
<organism evidence="2 3">
    <name type="scientific">Candidatus Nitrospira allomarina</name>
    <dbReference type="NCBI Taxonomy" id="3020900"/>
    <lineage>
        <taxon>Bacteria</taxon>
        <taxon>Pseudomonadati</taxon>
        <taxon>Nitrospirota</taxon>
        <taxon>Nitrospiria</taxon>
        <taxon>Nitrospirales</taxon>
        <taxon>Nitrospiraceae</taxon>
        <taxon>Nitrospira</taxon>
    </lineage>
</organism>
<proteinExistence type="predicted"/>
<feature type="transmembrane region" description="Helical" evidence="1">
    <location>
        <begin position="124"/>
        <end position="145"/>
    </location>
</feature>
<feature type="transmembrane region" description="Helical" evidence="1">
    <location>
        <begin position="177"/>
        <end position="196"/>
    </location>
</feature>
<evidence type="ECO:0000313" key="3">
    <source>
        <dbReference type="Proteomes" id="UP001302719"/>
    </source>
</evidence>
<dbReference type="RefSeq" id="WP_312640224.1">
    <property type="nucleotide sequence ID" value="NZ_CP116967.1"/>
</dbReference>
<keyword evidence="1" id="KW-1133">Transmembrane helix</keyword>
<reference evidence="2 3" key="1">
    <citation type="submission" date="2023-01" db="EMBL/GenBank/DDBJ databases">
        <title>Cultivation and genomic characterization of new, ubiquitous marine nitrite-oxidizing bacteria from the Nitrospirales.</title>
        <authorList>
            <person name="Mueller A.J."/>
            <person name="Daebeler A."/>
            <person name="Herbold C.W."/>
            <person name="Kirkegaard R.H."/>
            <person name="Daims H."/>
        </authorList>
    </citation>
    <scope>NUCLEOTIDE SEQUENCE [LARGE SCALE GENOMIC DNA]</scope>
    <source>
        <strain evidence="2 3">VA</strain>
    </source>
</reference>
<dbReference type="InterPro" id="IPR058534">
    <property type="entry name" value="YjdF"/>
</dbReference>
<gene>
    <name evidence="2" type="ORF">PP769_11615</name>
</gene>
<evidence type="ECO:0000256" key="1">
    <source>
        <dbReference type="SAM" id="Phobius"/>
    </source>
</evidence>